<sequence length="83" mass="9712">MELDVKIGRSVLFQLRQEPRRCLFIHGTLEVQIGIVPVNFQRLSVKRWNWPSPDPAHPDRLAEWRSELIQLARAALKRKGPVF</sequence>
<organism evidence="1 2">
    <name type="scientific">Pseudomonas aeruginosa</name>
    <dbReference type="NCBI Taxonomy" id="287"/>
    <lineage>
        <taxon>Bacteria</taxon>
        <taxon>Pseudomonadati</taxon>
        <taxon>Pseudomonadota</taxon>
        <taxon>Gammaproteobacteria</taxon>
        <taxon>Pseudomonadales</taxon>
        <taxon>Pseudomonadaceae</taxon>
        <taxon>Pseudomonas</taxon>
    </lineage>
</organism>
<proteinExistence type="predicted"/>
<evidence type="ECO:0000313" key="1">
    <source>
        <dbReference type="EMBL" id="WOS77726.1"/>
    </source>
</evidence>
<dbReference type="Proteomes" id="UP001297540">
    <property type="component" value="Chromosome"/>
</dbReference>
<evidence type="ECO:0000313" key="2">
    <source>
        <dbReference type="Proteomes" id="UP001297540"/>
    </source>
</evidence>
<dbReference type="RefSeq" id="WP_223193920.1">
    <property type="nucleotide sequence ID" value="NZ_AP014622.1"/>
</dbReference>
<reference evidence="1" key="1">
    <citation type="submission" date="2023-06" db="EMBL/GenBank/DDBJ databases">
        <authorList>
            <consortium name="Clinical and Environmental Microbiology Branch: Whole genome sequencing antimicrobial resistance pathogens in the healthcare setting"/>
        </authorList>
    </citation>
    <scope>NUCLEOTIDE SEQUENCE</scope>
    <source>
        <strain evidence="1">2021CK-01020</strain>
    </source>
</reference>
<name>A0AAQ3LL15_PSEAI</name>
<gene>
    <name evidence="1" type="ORF">L4V69_35490</name>
</gene>
<accession>A0AAQ3LL15</accession>
<reference evidence="1" key="2">
    <citation type="submission" date="2023-10" db="EMBL/GenBank/DDBJ databases">
        <title>Pathogen: clinical or host-associated sample.</title>
        <authorList>
            <person name="Hergert J."/>
            <person name="Casey R."/>
            <person name="Wagner J."/>
            <person name="Young E.L."/>
            <person name="Oakeson K.F."/>
        </authorList>
    </citation>
    <scope>NUCLEOTIDE SEQUENCE</scope>
    <source>
        <strain evidence="1">2021CK-01020</strain>
    </source>
</reference>
<dbReference type="EMBL" id="CP136986">
    <property type="protein sequence ID" value="WOS77726.1"/>
    <property type="molecule type" value="Genomic_DNA"/>
</dbReference>
<dbReference type="AlphaFoldDB" id="A0AAQ3LL15"/>
<protein>
    <submittedName>
        <fullName evidence="1">Uncharacterized protein</fullName>
    </submittedName>
</protein>